<dbReference type="Proteomes" id="UP000744676">
    <property type="component" value="Unassembled WGS sequence"/>
</dbReference>
<name>A0ACB6V9M4_9ASCO</name>
<gene>
    <name evidence="1" type="ORF">D0Z00_000427</name>
</gene>
<evidence type="ECO:0000313" key="1">
    <source>
        <dbReference type="EMBL" id="KAF5102244.1"/>
    </source>
</evidence>
<proteinExistence type="predicted"/>
<protein>
    <submittedName>
        <fullName evidence="1">Uncharacterized protein</fullName>
    </submittedName>
</protein>
<keyword evidence="2" id="KW-1185">Reference proteome</keyword>
<reference evidence="1 2" key="1">
    <citation type="journal article" date="2020" name="Front. Microbiol.">
        <title>Phenotypic and Genetic Characterization of the Cheese Ripening Yeast Geotrichum candidum.</title>
        <authorList>
            <person name="Perkins V."/>
            <person name="Vignola S."/>
            <person name="Lessard M.H."/>
            <person name="Plante P.L."/>
            <person name="Corbeil J."/>
            <person name="Dugat-Bony E."/>
            <person name="Frenette M."/>
            <person name="Labrie S."/>
        </authorList>
    </citation>
    <scope>NUCLEOTIDE SEQUENCE [LARGE SCALE GENOMIC DNA]</scope>
    <source>
        <strain evidence="1 2">LMA-1147</strain>
    </source>
</reference>
<evidence type="ECO:0000313" key="2">
    <source>
        <dbReference type="Proteomes" id="UP000744676"/>
    </source>
</evidence>
<sequence length="325" mass="35641">MYDLGHKLKMGGLPYELLALEAIFVSVITALDAEMQVHTAVINGILSDLENDSIDREKLWHLLVQNKKLSKFLQKATLIRDAMTELLDQDEDLAGLYLTEKAKGLRQGLAIEDHSEAEIMIESYYKHCDEIVQTVENLVSNIRSTEEIVNIILDANRNSLMLLSLRFQVGTLSLATGSFIAAAYGMNLVNFIEESVYGFVGITSFAVALSTLVGVISLRNLFKLQRITMMSTATRPKKRGLWSFFTRPKAKPDLKSKVSATTTSSGAAASASTLYPGVGSPNPHEDDGLLVQPSPDDSPAAGTTTAEERMKGLNWLADGSNIKHY</sequence>
<comment type="caution">
    <text evidence="1">The sequence shown here is derived from an EMBL/GenBank/DDBJ whole genome shotgun (WGS) entry which is preliminary data.</text>
</comment>
<organism evidence="1 2">
    <name type="scientific">Geotrichum galactomycetum</name>
    <dbReference type="NCBI Taxonomy" id="27317"/>
    <lineage>
        <taxon>Eukaryota</taxon>
        <taxon>Fungi</taxon>
        <taxon>Dikarya</taxon>
        <taxon>Ascomycota</taxon>
        <taxon>Saccharomycotina</taxon>
        <taxon>Dipodascomycetes</taxon>
        <taxon>Dipodascales</taxon>
        <taxon>Dipodascaceae</taxon>
        <taxon>Geotrichum</taxon>
    </lineage>
</organism>
<accession>A0ACB6V9M4</accession>
<dbReference type="EMBL" id="QVQA01000006">
    <property type="protein sequence ID" value="KAF5102244.1"/>
    <property type="molecule type" value="Genomic_DNA"/>
</dbReference>